<evidence type="ECO:0000313" key="2">
    <source>
        <dbReference type="Proteomes" id="UP001365542"/>
    </source>
</evidence>
<keyword evidence="2" id="KW-1185">Reference proteome</keyword>
<protein>
    <submittedName>
        <fullName evidence="1">Uncharacterized protein</fullName>
    </submittedName>
</protein>
<proteinExistence type="predicted"/>
<gene>
    <name evidence="1" type="ORF">TWF694_001418</name>
</gene>
<comment type="caution">
    <text evidence="1">The sequence shown here is derived from an EMBL/GenBank/DDBJ whole genome shotgun (WGS) entry which is preliminary data.</text>
</comment>
<sequence length="537" mass="59304">MANKLPFSDLVNEMKGKETTNGWDMLVSYNVQQINDLLKVRAEKLPGVLNIGKIVTQYQDPFADDDEEDEATVAMVFELKLSTPTLQFNDGQGQVTLHFPMEGTTKKGDSSPKAIKPGHSLQIVTNLTNVSGTLTDTANPHLADFTPDSNATKTPSKHVVILDPGLTKAQGICIDFSSIKPGTLTVLDPKGKESRLANTIKTELTNHFMETGGLRYYIAGISNSYQSQQGSEFLKPSAFCFSVIPAADAGQGTLCMWIDVKDGGGNGDRPTGPTSLTFHPDKQDVHPIPEGSTASIIFSYRLMAKWLKKSFENLKCRDFNVVQKDGGGLKFELKLPGGHVKAFPGSTETKFMGWDNFPPVGFDMDSIITTVDFDPHVSEKPATMKFSLSKTTDWSYTVYCDGPPGSIRHEGRVYHQFEFVDSATWKGSDDITKYPNIINLKFIHQENFTVTGTTENYSWGQRVWGGKENEVPAVYKSITVKVPQMNLDLPGIDYFLTTNLLLPGARLFKAKDPQRNLATPRDLILLGDIASPQDIWK</sequence>
<reference evidence="1 2" key="1">
    <citation type="submission" date="2019-10" db="EMBL/GenBank/DDBJ databases">
        <authorList>
            <person name="Palmer J.M."/>
        </authorList>
    </citation>
    <scope>NUCLEOTIDE SEQUENCE [LARGE SCALE GENOMIC DNA]</scope>
    <source>
        <strain evidence="1 2">TWF694</strain>
    </source>
</reference>
<dbReference type="EMBL" id="JAVHJO010000001">
    <property type="protein sequence ID" value="KAK6544733.1"/>
    <property type="molecule type" value="Genomic_DNA"/>
</dbReference>
<organism evidence="1 2">
    <name type="scientific">Orbilia ellipsospora</name>
    <dbReference type="NCBI Taxonomy" id="2528407"/>
    <lineage>
        <taxon>Eukaryota</taxon>
        <taxon>Fungi</taxon>
        <taxon>Dikarya</taxon>
        <taxon>Ascomycota</taxon>
        <taxon>Pezizomycotina</taxon>
        <taxon>Orbiliomycetes</taxon>
        <taxon>Orbiliales</taxon>
        <taxon>Orbiliaceae</taxon>
        <taxon>Orbilia</taxon>
    </lineage>
</organism>
<dbReference type="Proteomes" id="UP001365542">
    <property type="component" value="Unassembled WGS sequence"/>
</dbReference>
<name>A0AAV9XRQ9_9PEZI</name>
<accession>A0AAV9XRQ9</accession>
<dbReference type="AlphaFoldDB" id="A0AAV9XRQ9"/>
<evidence type="ECO:0000313" key="1">
    <source>
        <dbReference type="EMBL" id="KAK6544733.1"/>
    </source>
</evidence>